<evidence type="ECO:0000313" key="2">
    <source>
        <dbReference type="Proteomes" id="UP000282597"/>
    </source>
</evidence>
<keyword evidence="2" id="KW-1185">Reference proteome</keyword>
<dbReference type="KEGG" id="mcys:MCB1EB_0899"/>
<dbReference type="InterPro" id="IPR049245">
    <property type="entry name" value="DUF6880"/>
</dbReference>
<dbReference type="Pfam" id="PF21810">
    <property type="entry name" value="DUF6880"/>
    <property type="match status" value="1"/>
</dbReference>
<evidence type="ECO:0000313" key="1">
    <source>
        <dbReference type="EMBL" id="BBE09060.1"/>
    </source>
</evidence>
<dbReference type="Proteomes" id="UP000282597">
    <property type="component" value="Chromosome"/>
</dbReference>
<dbReference type="AlphaFoldDB" id="A0A2Z6EUE0"/>
<accession>A0A2Z6EUE0</accession>
<organism evidence="1 2">
    <name type="scientific">Mycoavidus cysteinexigens</name>
    <dbReference type="NCBI Taxonomy" id="1553431"/>
    <lineage>
        <taxon>Bacteria</taxon>
        <taxon>Pseudomonadati</taxon>
        <taxon>Pseudomonadota</taxon>
        <taxon>Betaproteobacteria</taxon>
        <taxon>Burkholderiales</taxon>
        <taxon>Burkholderiaceae</taxon>
        <taxon>Mycoavidus</taxon>
    </lineage>
</organism>
<protein>
    <submittedName>
        <fullName evidence="1">Uncharacterized protein</fullName>
    </submittedName>
</protein>
<reference evidence="1 2" key="1">
    <citation type="journal article" date="2018" name="Microbes Environ.">
        <title>Comparative Genomic Insights into Endofungal Lifestyles of Two Bacterial Endosymbionts, Mycoavidus cysteinexigens and Burkholderia rhizoxinica.</title>
        <authorList>
            <person name="Sharmin D."/>
            <person name="Guo Y."/>
            <person name="Nishizawa T."/>
            <person name="Ohshima S."/>
            <person name="Sato Y."/>
            <person name="Takashima Y."/>
            <person name="Narisawa K."/>
            <person name="Ohta H."/>
        </authorList>
    </citation>
    <scope>NUCLEOTIDE SEQUENCE [LARGE SCALE GENOMIC DNA]</scope>
    <source>
        <strain evidence="1 2">B1-EB</strain>
    </source>
</reference>
<name>A0A2Z6EUE0_9BURK</name>
<gene>
    <name evidence="1" type="ORF">MCB1EB_0899</name>
</gene>
<sequence length="227" mass="25259">MPSSKTITVDNLITLGAERLAAMMYSLSQYDTHIEHRLCLALAEQTRVETVVAEVKESLASLKHAYAFIDRKRVHALTHEVDLQHETIVERIAPKRPDLALELLWLFLELAPSVYECGDDSNDILSATFHQALRELGDIAQRANAAPIALANQIFTAITADDYGQYVGITDILFPALGQQGVAHLKAKINAALALHPKRQDNQFDYQKRVFVDALKDLADQEKNADA</sequence>
<dbReference type="RefSeq" id="WP_052393713.1">
    <property type="nucleotide sequence ID" value="NZ_AP018150.1"/>
</dbReference>
<dbReference type="EMBL" id="AP018150">
    <property type="protein sequence ID" value="BBE09060.1"/>
    <property type="molecule type" value="Genomic_DNA"/>
</dbReference>
<proteinExistence type="predicted"/>